<reference evidence="1" key="1">
    <citation type="journal article" date="2014" name="Front. Microbiol.">
        <title>High frequency of phylogenetically diverse reductive dehalogenase-homologous genes in deep subseafloor sedimentary metagenomes.</title>
        <authorList>
            <person name="Kawai M."/>
            <person name="Futagami T."/>
            <person name="Toyoda A."/>
            <person name="Takaki Y."/>
            <person name="Nishi S."/>
            <person name="Hori S."/>
            <person name="Arai W."/>
            <person name="Tsubouchi T."/>
            <person name="Morono Y."/>
            <person name="Uchiyama I."/>
            <person name="Ito T."/>
            <person name="Fujiyama A."/>
            <person name="Inagaki F."/>
            <person name="Takami H."/>
        </authorList>
    </citation>
    <scope>NUCLEOTIDE SEQUENCE</scope>
    <source>
        <strain evidence="1">Expedition CK06-06</strain>
    </source>
</reference>
<comment type="caution">
    <text evidence="1">The sequence shown here is derived from an EMBL/GenBank/DDBJ whole genome shotgun (WGS) entry which is preliminary data.</text>
</comment>
<dbReference type="AlphaFoldDB" id="X1GCL6"/>
<dbReference type="EMBL" id="BARU01007195">
    <property type="protein sequence ID" value="GAH42545.1"/>
    <property type="molecule type" value="Genomic_DNA"/>
</dbReference>
<evidence type="ECO:0000313" key="1">
    <source>
        <dbReference type="EMBL" id="GAH42545.1"/>
    </source>
</evidence>
<accession>X1GCL6</accession>
<sequence length="176" mass="20187">MAEPRWSIRDLEQVITPDGYILIAYTDVPCHLYCRMTLQPPRIHKKPSYRRGLWIADDVRFCFTVFEDNEQTEAGDTTTHTFVKEPWPVCETRWFYFHATVDAGPSPSTSPYFEKHFKGVDMYVISLGKFTEEEILHGHVKLKEGAGVTITRDDANNALILSAAAAEYQGFGNHWL</sequence>
<organism evidence="1">
    <name type="scientific">marine sediment metagenome</name>
    <dbReference type="NCBI Taxonomy" id="412755"/>
    <lineage>
        <taxon>unclassified sequences</taxon>
        <taxon>metagenomes</taxon>
        <taxon>ecological metagenomes</taxon>
    </lineage>
</organism>
<protein>
    <submittedName>
        <fullName evidence="1">Uncharacterized protein</fullName>
    </submittedName>
</protein>
<feature type="non-terminal residue" evidence="1">
    <location>
        <position position="176"/>
    </location>
</feature>
<gene>
    <name evidence="1" type="ORF">S03H2_14186</name>
</gene>
<name>X1GCL6_9ZZZZ</name>
<proteinExistence type="predicted"/>